<dbReference type="Proteomes" id="UP000612746">
    <property type="component" value="Unassembled WGS sequence"/>
</dbReference>
<dbReference type="Pfam" id="PF00389">
    <property type="entry name" value="2-Hacid_dh"/>
    <property type="match status" value="1"/>
</dbReference>
<keyword evidence="6" id="KW-1185">Reference proteome</keyword>
<dbReference type="AlphaFoldDB" id="A0A8H7UM94"/>
<evidence type="ECO:0000256" key="2">
    <source>
        <dbReference type="RuleBase" id="RU003719"/>
    </source>
</evidence>
<dbReference type="SUPFAM" id="SSF52283">
    <property type="entry name" value="Formate/glycerate dehydrogenase catalytic domain-like"/>
    <property type="match status" value="1"/>
</dbReference>
<evidence type="ECO:0000259" key="3">
    <source>
        <dbReference type="Pfam" id="PF00389"/>
    </source>
</evidence>
<organism evidence="5 6">
    <name type="scientific">Umbelopsis vinacea</name>
    <dbReference type="NCBI Taxonomy" id="44442"/>
    <lineage>
        <taxon>Eukaryota</taxon>
        <taxon>Fungi</taxon>
        <taxon>Fungi incertae sedis</taxon>
        <taxon>Mucoromycota</taxon>
        <taxon>Mucoromycotina</taxon>
        <taxon>Umbelopsidomycetes</taxon>
        <taxon>Umbelopsidales</taxon>
        <taxon>Umbelopsidaceae</taxon>
        <taxon>Umbelopsis</taxon>
    </lineage>
</organism>
<dbReference type="InterPro" id="IPR050223">
    <property type="entry name" value="D-isomer_2-hydroxyacid_DH"/>
</dbReference>
<dbReference type="GO" id="GO:0005829">
    <property type="term" value="C:cytosol"/>
    <property type="evidence" value="ECO:0007669"/>
    <property type="project" value="TreeGrafter"/>
</dbReference>
<dbReference type="Pfam" id="PF02826">
    <property type="entry name" value="2-Hacid_dh_C"/>
    <property type="match status" value="1"/>
</dbReference>
<dbReference type="Gene3D" id="3.40.50.720">
    <property type="entry name" value="NAD(P)-binding Rossmann-like Domain"/>
    <property type="match status" value="2"/>
</dbReference>
<evidence type="ECO:0000259" key="4">
    <source>
        <dbReference type="Pfam" id="PF02826"/>
    </source>
</evidence>
<keyword evidence="1 2" id="KW-0560">Oxidoreductase</keyword>
<dbReference type="SUPFAM" id="SSF51735">
    <property type="entry name" value="NAD(P)-binding Rossmann-fold domains"/>
    <property type="match status" value="1"/>
</dbReference>
<dbReference type="InterPro" id="IPR006139">
    <property type="entry name" value="D-isomer_2_OHA_DH_cat_dom"/>
</dbReference>
<proteinExistence type="inferred from homology"/>
<reference evidence="5" key="1">
    <citation type="submission" date="2020-12" db="EMBL/GenBank/DDBJ databases">
        <title>Metabolic potential, ecology and presence of endohyphal bacteria is reflected in genomic diversity of Mucoromycotina.</title>
        <authorList>
            <person name="Muszewska A."/>
            <person name="Okrasinska A."/>
            <person name="Steczkiewicz K."/>
            <person name="Drgas O."/>
            <person name="Orlowska M."/>
            <person name="Perlinska-Lenart U."/>
            <person name="Aleksandrzak-Piekarczyk T."/>
            <person name="Szatraj K."/>
            <person name="Zielenkiewicz U."/>
            <person name="Pilsyk S."/>
            <person name="Malc E."/>
            <person name="Mieczkowski P."/>
            <person name="Kruszewska J.S."/>
            <person name="Biernat P."/>
            <person name="Pawlowska J."/>
        </authorList>
    </citation>
    <scope>NUCLEOTIDE SEQUENCE</scope>
    <source>
        <strain evidence="5">WA0000051536</strain>
    </source>
</reference>
<dbReference type="GO" id="GO:0030267">
    <property type="term" value="F:glyoxylate reductase (NADPH) activity"/>
    <property type="evidence" value="ECO:0007669"/>
    <property type="project" value="TreeGrafter"/>
</dbReference>
<dbReference type="PANTHER" id="PTHR10996">
    <property type="entry name" value="2-HYDROXYACID DEHYDROGENASE-RELATED"/>
    <property type="match status" value="1"/>
</dbReference>
<dbReference type="FunFam" id="3.40.50.720:FF:000026">
    <property type="entry name" value="Glyoxylate/hydroxypyruvate reductase B"/>
    <property type="match status" value="1"/>
</dbReference>
<dbReference type="InterPro" id="IPR006140">
    <property type="entry name" value="D-isomer_DH_NAD-bd"/>
</dbReference>
<feature type="domain" description="D-isomer specific 2-hydroxyacid dehydrogenase NAD-binding" evidence="4">
    <location>
        <begin position="153"/>
        <end position="330"/>
    </location>
</feature>
<dbReference type="EMBL" id="JAEPRA010000004">
    <property type="protein sequence ID" value="KAG2186937.1"/>
    <property type="molecule type" value="Genomic_DNA"/>
</dbReference>
<dbReference type="OrthoDB" id="9991913at2759"/>
<gene>
    <name evidence="5" type="ORF">INT44_003165</name>
</gene>
<dbReference type="GO" id="GO:0051287">
    <property type="term" value="F:NAD binding"/>
    <property type="evidence" value="ECO:0007669"/>
    <property type="project" value="InterPro"/>
</dbReference>
<dbReference type="CDD" id="cd05301">
    <property type="entry name" value="GDH"/>
    <property type="match status" value="1"/>
</dbReference>
<dbReference type="GO" id="GO:0008465">
    <property type="term" value="F:hydroxypyruvate reductase (NADH) activity"/>
    <property type="evidence" value="ECO:0007669"/>
    <property type="project" value="TreeGrafter"/>
</dbReference>
<evidence type="ECO:0000256" key="1">
    <source>
        <dbReference type="ARBA" id="ARBA00023002"/>
    </source>
</evidence>
<feature type="domain" description="D-isomer specific 2-hydroxyacid dehydrogenase catalytic" evidence="3">
    <location>
        <begin position="45"/>
        <end position="361"/>
    </location>
</feature>
<sequence>MLTAIRKLGLGTNFKASFLFKLFPIPSSYSPSLSRPFHSNMPPRVVVTRRLPPTSQAALEKLDADIYQWQEDCAMPRETLLKEVKGAQGILCMLTDKVDDELLDSAGQQLKVVSTMSVGYDHVDMEAIKKRKLPLGYTPDVLTDATADLTALLTLSAARRIKESIDAVRNGEWREWRPNWLCGSQFTQKTLGVVGLGRIGEAVAHRLKAFGISQVLYSGRSEKPEASKRLQAQFVSFDELLAKSDYVIVCCALTKETKEMFNYDAFKKMKRSAVFVNSARGGIVQQDDLVRALEDDLIAAAGLDVTTPEPLPTTSKLLQLPNCIVVPHIGSATLETRDQMGLMAVKNLEAGIQDKALPTSVL</sequence>
<name>A0A8H7UM94_9FUNG</name>
<evidence type="ECO:0000313" key="6">
    <source>
        <dbReference type="Proteomes" id="UP000612746"/>
    </source>
</evidence>
<dbReference type="InterPro" id="IPR036291">
    <property type="entry name" value="NAD(P)-bd_dom_sf"/>
</dbReference>
<comment type="caution">
    <text evidence="5">The sequence shown here is derived from an EMBL/GenBank/DDBJ whole genome shotgun (WGS) entry which is preliminary data.</text>
</comment>
<evidence type="ECO:0008006" key="7">
    <source>
        <dbReference type="Google" id="ProtNLM"/>
    </source>
</evidence>
<evidence type="ECO:0000313" key="5">
    <source>
        <dbReference type="EMBL" id="KAG2186937.1"/>
    </source>
</evidence>
<comment type="similarity">
    <text evidence="2">Belongs to the D-isomer specific 2-hydroxyacid dehydrogenase family.</text>
</comment>
<accession>A0A8H7UM94</accession>
<protein>
    <recommendedName>
        <fullName evidence="7">Glyoxylate reductase</fullName>
    </recommendedName>
</protein>
<dbReference type="PANTHER" id="PTHR10996:SF277">
    <property type="entry name" value="GLYOXYLATE REDUCTASE_HYDROXYPYRUVATE REDUCTASE"/>
    <property type="match status" value="1"/>
</dbReference>